<dbReference type="eggNOG" id="COG1846">
    <property type="taxonomic scope" value="Bacteria"/>
</dbReference>
<dbReference type="EMBL" id="CP009574">
    <property type="protein sequence ID" value="AIT08705.1"/>
    <property type="molecule type" value="Genomic_DNA"/>
</dbReference>
<evidence type="ECO:0000313" key="3">
    <source>
        <dbReference type="Proteomes" id="UP000029672"/>
    </source>
</evidence>
<proteinExistence type="predicted"/>
<dbReference type="HOGENOM" id="CLU_142189_1_0_6"/>
<dbReference type="InterPro" id="IPR027395">
    <property type="entry name" value="WH_DNA-bd_dom"/>
</dbReference>
<accession>A0A097EMB3</accession>
<evidence type="ECO:0000259" key="1">
    <source>
        <dbReference type="Pfam" id="PF13601"/>
    </source>
</evidence>
<feature type="domain" description="Winged helix DNA-binding" evidence="1">
    <location>
        <begin position="10"/>
        <end position="89"/>
    </location>
</feature>
<protein>
    <submittedName>
        <fullName evidence="2">MarR family transcriptional regulator</fullName>
    </submittedName>
</protein>
<dbReference type="InterPro" id="IPR036388">
    <property type="entry name" value="WH-like_DNA-bd_sf"/>
</dbReference>
<dbReference type="Proteomes" id="UP000029672">
    <property type="component" value="Chromosome"/>
</dbReference>
<dbReference type="STRING" id="1547445.LO80_01095"/>
<dbReference type="OrthoDB" id="9800369at2"/>
<dbReference type="RefSeq" id="WP_040007765.1">
    <property type="nucleotide sequence ID" value="NZ_CP009574.1"/>
</dbReference>
<dbReference type="AlphaFoldDB" id="A0A097EMB3"/>
<dbReference type="SUPFAM" id="SSF46785">
    <property type="entry name" value="Winged helix' DNA-binding domain"/>
    <property type="match status" value="1"/>
</dbReference>
<reference evidence="2 3" key="1">
    <citation type="submission" date="2014-10" db="EMBL/GenBank/DDBJ databases">
        <title>Whole genome sequence of Francisella endociliophora strain FSC1006, isolated from a laboratory culture of the marine ciliate Euplotes raikovi.</title>
        <authorList>
            <person name="Granberg M."/>
            <person name="Backman S."/>
            <person name="Lundmark E."/>
            <person name="Nilsson E."/>
            <person name="Karlsson E."/>
            <person name="Thelaus J."/>
            <person name="Ohrman C."/>
            <person name="Larkeryd A."/>
            <person name="Stenberg P."/>
        </authorList>
    </citation>
    <scope>NUCLEOTIDE SEQUENCE [LARGE SCALE GENOMIC DNA]</scope>
    <source>
        <strain evidence="2 3">FSC1006</strain>
    </source>
</reference>
<dbReference type="PANTHER" id="PTHR37318">
    <property type="entry name" value="BSL7504 PROTEIN"/>
    <property type="match status" value="1"/>
</dbReference>
<keyword evidence="3" id="KW-1185">Reference proteome</keyword>
<sequence length="97" mass="11157">MLNDILHQPIRTKIITYLYSVEGATFKDIKTLLELTDGHMSTHMKVFIKNGYVTNKKTFKAGKPETTYKLTEKGKKLFLDYVAELKRIVNFVSTDPS</sequence>
<name>A0A097EMB3_9GAMM</name>
<organism evidence="2 3">
    <name type="scientific">Candidatus Francisella endociliophora</name>
    <dbReference type="NCBI Taxonomy" id="653937"/>
    <lineage>
        <taxon>Bacteria</taxon>
        <taxon>Pseudomonadati</taxon>
        <taxon>Pseudomonadota</taxon>
        <taxon>Gammaproteobacteria</taxon>
        <taxon>Thiotrichales</taxon>
        <taxon>Francisellaceae</taxon>
        <taxon>Francisella</taxon>
    </lineage>
</organism>
<evidence type="ECO:0000313" key="2">
    <source>
        <dbReference type="EMBL" id="AIT08705.1"/>
    </source>
</evidence>
<dbReference type="Pfam" id="PF13601">
    <property type="entry name" value="HTH_34"/>
    <property type="match status" value="1"/>
</dbReference>
<dbReference type="Gene3D" id="1.10.10.10">
    <property type="entry name" value="Winged helix-like DNA-binding domain superfamily/Winged helix DNA-binding domain"/>
    <property type="match status" value="1"/>
</dbReference>
<dbReference type="InterPro" id="IPR036390">
    <property type="entry name" value="WH_DNA-bd_sf"/>
</dbReference>
<gene>
    <name evidence="2" type="ORF">LO80_01095</name>
</gene>
<dbReference type="PANTHER" id="PTHR37318:SF1">
    <property type="entry name" value="BSL7504 PROTEIN"/>
    <property type="match status" value="1"/>
</dbReference>
<dbReference type="KEGG" id="frf:LO80_01095"/>